<dbReference type="GO" id="GO:0005634">
    <property type="term" value="C:nucleus"/>
    <property type="evidence" value="ECO:0007669"/>
    <property type="project" value="UniProtKB-SubCell"/>
</dbReference>
<keyword evidence="7" id="KW-0539">Nucleus</keyword>
<evidence type="ECO:0000256" key="8">
    <source>
        <dbReference type="ARBA" id="ARBA00023272"/>
    </source>
</evidence>
<dbReference type="PANTHER" id="PTHR31213">
    <property type="entry name" value="OS08G0374000 PROTEIN-RELATED"/>
    <property type="match status" value="1"/>
</dbReference>
<dbReference type="CDD" id="cd07821">
    <property type="entry name" value="PYR_PYL_RCAR_like"/>
    <property type="match status" value="1"/>
</dbReference>
<dbReference type="Pfam" id="PF10604">
    <property type="entry name" value="Polyketide_cyc2"/>
    <property type="match status" value="1"/>
</dbReference>
<evidence type="ECO:0000256" key="2">
    <source>
        <dbReference type="ARBA" id="ARBA00004496"/>
    </source>
</evidence>
<gene>
    <name evidence="9" type="ORF">FPE_LOCUS19626</name>
</gene>
<keyword evidence="8" id="KW-0650">Protein phosphatase inhibitor</keyword>
<evidence type="ECO:0000256" key="7">
    <source>
        <dbReference type="ARBA" id="ARBA00023242"/>
    </source>
</evidence>
<reference evidence="9" key="1">
    <citation type="submission" date="2023-05" db="EMBL/GenBank/DDBJ databases">
        <authorList>
            <person name="Huff M."/>
        </authorList>
    </citation>
    <scope>NUCLEOTIDE SEQUENCE</scope>
</reference>
<dbReference type="PANTHER" id="PTHR31213:SF119">
    <property type="entry name" value="ABSCISIC ACID RECEPTOR PYL4"/>
    <property type="match status" value="1"/>
</dbReference>
<accession>A0AAD2E2D4</accession>
<comment type="similarity">
    <text evidence="3">Belongs to the PYR/PYL/RCAR abscisic acid intracellular receptor family.</text>
</comment>
<evidence type="ECO:0000256" key="3">
    <source>
        <dbReference type="ARBA" id="ARBA00008594"/>
    </source>
</evidence>
<dbReference type="GO" id="GO:0004864">
    <property type="term" value="F:protein phosphatase inhibitor activity"/>
    <property type="evidence" value="ECO:0007669"/>
    <property type="project" value="UniProtKB-KW"/>
</dbReference>
<evidence type="ECO:0000256" key="4">
    <source>
        <dbReference type="ARBA" id="ARBA00022490"/>
    </source>
</evidence>
<dbReference type="GO" id="GO:0010427">
    <property type="term" value="F:abscisic acid binding"/>
    <property type="evidence" value="ECO:0007669"/>
    <property type="project" value="TreeGrafter"/>
</dbReference>
<dbReference type="Proteomes" id="UP000834106">
    <property type="component" value="Chromosome 12"/>
</dbReference>
<keyword evidence="4" id="KW-0963">Cytoplasm</keyword>
<evidence type="ECO:0000313" key="9">
    <source>
        <dbReference type="EMBL" id="CAI9772196.1"/>
    </source>
</evidence>
<keyword evidence="10" id="KW-1185">Reference proteome</keyword>
<sequence length="220" mass="23856">MEMHSSLQLHRINPISDTATCATVKFHHEQATPTWVIPVSSEIYVPDIVLHHHTHAVAPNQCSSSVVQAIDAPVATVWSVVRRFDKPHAYKHFLKSCHVMGDGNVGTLREVLVVSGLPAASSTERLEILDDEKHVMSFSVVGGDHRLHNYRSVTTLHATPPPSGGAGNHGTVVVESYAVDIPQGNTNEETCAFVDTIVRCNLQSLAQIAESLAKDSNKSS</sequence>
<dbReference type="InterPro" id="IPR050279">
    <property type="entry name" value="Plant_def-hormone_signal"/>
</dbReference>
<dbReference type="GO" id="GO:0009738">
    <property type="term" value="P:abscisic acid-activated signaling pathway"/>
    <property type="evidence" value="ECO:0007669"/>
    <property type="project" value="UniProtKB-KW"/>
</dbReference>
<evidence type="ECO:0008006" key="11">
    <source>
        <dbReference type="Google" id="ProtNLM"/>
    </source>
</evidence>
<dbReference type="EMBL" id="OU503047">
    <property type="protein sequence ID" value="CAI9772196.1"/>
    <property type="molecule type" value="Genomic_DNA"/>
</dbReference>
<protein>
    <recommendedName>
        <fullName evidence="11">Abscisic acid receptor PYL4</fullName>
    </recommendedName>
</protein>
<dbReference type="GO" id="GO:0005737">
    <property type="term" value="C:cytoplasm"/>
    <property type="evidence" value="ECO:0007669"/>
    <property type="project" value="UniProtKB-SubCell"/>
</dbReference>
<keyword evidence="6" id="KW-0675">Receptor</keyword>
<comment type="subcellular location">
    <subcellularLocation>
        <location evidence="2">Cytoplasm</location>
    </subcellularLocation>
    <subcellularLocation>
        <location evidence="1">Nucleus</location>
    </subcellularLocation>
</comment>
<organism evidence="9 10">
    <name type="scientific">Fraxinus pennsylvanica</name>
    <dbReference type="NCBI Taxonomy" id="56036"/>
    <lineage>
        <taxon>Eukaryota</taxon>
        <taxon>Viridiplantae</taxon>
        <taxon>Streptophyta</taxon>
        <taxon>Embryophyta</taxon>
        <taxon>Tracheophyta</taxon>
        <taxon>Spermatophyta</taxon>
        <taxon>Magnoliopsida</taxon>
        <taxon>eudicotyledons</taxon>
        <taxon>Gunneridae</taxon>
        <taxon>Pentapetalae</taxon>
        <taxon>asterids</taxon>
        <taxon>lamiids</taxon>
        <taxon>Lamiales</taxon>
        <taxon>Oleaceae</taxon>
        <taxon>Oleeae</taxon>
        <taxon>Fraxinus</taxon>
    </lineage>
</organism>
<evidence type="ECO:0000313" key="10">
    <source>
        <dbReference type="Proteomes" id="UP000834106"/>
    </source>
</evidence>
<dbReference type="Gene3D" id="3.30.530.20">
    <property type="match status" value="1"/>
</dbReference>
<keyword evidence="5" id="KW-0938">Abscisic acid signaling pathway</keyword>
<dbReference type="InterPro" id="IPR023393">
    <property type="entry name" value="START-like_dom_sf"/>
</dbReference>
<dbReference type="SUPFAM" id="SSF55961">
    <property type="entry name" value="Bet v1-like"/>
    <property type="match status" value="1"/>
</dbReference>
<dbReference type="InterPro" id="IPR019587">
    <property type="entry name" value="Polyketide_cyclase/dehydratase"/>
</dbReference>
<proteinExistence type="inferred from homology"/>
<evidence type="ECO:0000256" key="1">
    <source>
        <dbReference type="ARBA" id="ARBA00004123"/>
    </source>
</evidence>
<dbReference type="GO" id="GO:0038023">
    <property type="term" value="F:signaling receptor activity"/>
    <property type="evidence" value="ECO:0007669"/>
    <property type="project" value="TreeGrafter"/>
</dbReference>
<evidence type="ECO:0000256" key="5">
    <source>
        <dbReference type="ARBA" id="ARBA00022682"/>
    </source>
</evidence>
<name>A0AAD2E2D4_9LAMI</name>
<evidence type="ECO:0000256" key="6">
    <source>
        <dbReference type="ARBA" id="ARBA00023170"/>
    </source>
</evidence>
<dbReference type="AlphaFoldDB" id="A0AAD2E2D4"/>